<dbReference type="PANTHER" id="PTHR35871">
    <property type="entry name" value="EXPRESSED PROTEIN"/>
    <property type="match status" value="1"/>
</dbReference>
<dbReference type="AlphaFoldDB" id="A0A9P6AYV9"/>
<evidence type="ECO:0000313" key="3">
    <source>
        <dbReference type="Proteomes" id="UP000886523"/>
    </source>
</evidence>
<accession>A0A9P6AYV9</accession>
<dbReference type="PANTHER" id="PTHR35871:SF1">
    <property type="entry name" value="CXC1-LIKE CYSTEINE CLUSTER ASSOCIATED WITH KDZ TRANSPOSASES DOMAIN-CONTAINING PROTEIN"/>
    <property type="match status" value="1"/>
</dbReference>
<protein>
    <submittedName>
        <fullName evidence="2">Uncharacterized protein</fullName>
    </submittedName>
</protein>
<feature type="region of interest" description="Disordered" evidence="1">
    <location>
        <begin position="290"/>
        <end position="312"/>
    </location>
</feature>
<keyword evidence="3" id="KW-1185">Reference proteome</keyword>
<dbReference type="OrthoDB" id="10039611at2759"/>
<dbReference type="EMBL" id="MU128960">
    <property type="protein sequence ID" value="KAF9514534.1"/>
    <property type="molecule type" value="Genomic_DNA"/>
</dbReference>
<evidence type="ECO:0000313" key="2">
    <source>
        <dbReference type="EMBL" id="KAF9514534.1"/>
    </source>
</evidence>
<reference evidence="2" key="1">
    <citation type="journal article" date="2020" name="Nat. Commun.">
        <title>Large-scale genome sequencing of mycorrhizal fungi provides insights into the early evolution of symbiotic traits.</title>
        <authorList>
            <person name="Miyauchi S."/>
            <person name="Kiss E."/>
            <person name="Kuo A."/>
            <person name="Drula E."/>
            <person name="Kohler A."/>
            <person name="Sanchez-Garcia M."/>
            <person name="Morin E."/>
            <person name="Andreopoulos B."/>
            <person name="Barry K.W."/>
            <person name="Bonito G."/>
            <person name="Buee M."/>
            <person name="Carver A."/>
            <person name="Chen C."/>
            <person name="Cichocki N."/>
            <person name="Clum A."/>
            <person name="Culley D."/>
            <person name="Crous P.W."/>
            <person name="Fauchery L."/>
            <person name="Girlanda M."/>
            <person name="Hayes R.D."/>
            <person name="Keri Z."/>
            <person name="LaButti K."/>
            <person name="Lipzen A."/>
            <person name="Lombard V."/>
            <person name="Magnuson J."/>
            <person name="Maillard F."/>
            <person name="Murat C."/>
            <person name="Nolan M."/>
            <person name="Ohm R.A."/>
            <person name="Pangilinan J."/>
            <person name="Pereira M.F."/>
            <person name="Perotto S."/>
            <person name="Peter M."/>
            <person name="Pfister S."/>
            <person name="Riley R."/>
            <person name="Sitrit Y."/>
            <person name="Stielow J.B."/>
            <person name="Szollosi G."/>
            <person name="Zifcakova L."/>
            <person name="Stursova M."/>
            <person name="Spatafora J.W."/>
            <person name="Tedersoo L."/>
            <person name="Vaario L.M."/>
            <person name="Yamada A."/>
            <person name="Yan M."/>
            <person name="Wang P."/>
            <person name="Xu J."/>
            <person name="Bruns T."/>
            <person name="Baldrian P."/>
            <person name="Vilgalys R."/>
            <person name="Dunand C."/>
            <person name="Henrissat B."/>
            <person name="Grigoriev I.V."/>
            <person name="Hibbett D."/>
            <person name="Nagy L.G."/>
            <person name="Martin F.M."/>
        </authorList>
    </citation>
    <scope>NUCLEOTIDE SEQUENCE</scope>
    <source>
        <strain evidence="2">UP504</strain>
    </source>
</reference>
<proteinExistence type="predicted"/>
<gene>
    <name evidence="2" type="ORF">BS47DRAFT_1372319</name>
</gene>
<organism evidence="2 3">
    <name type="scientific">Hydnum rufescens UP504</name>
    <dbReference type="NCBI Taxonomy" id="1448309"/>
    <lineage>
        <taxon>Eukaryota</taxon>
        <taxon>Fungi</taxon>
        <taxon>Dikarya</taxon>
        <taxon>Basidiomycota</taxon>
        <taxon>Agaricomycotina</taxon>
        <taxon>Agaricomycetes</taxon>
        <taxon>Cantharellales</taxon>
        <taxon>Hydnaceae</taxon>
        <taxon>Hydnum</taxon>
    </lineage>
</organism>
<comment type="caution">
    <text evidence="2">The sequence shown here is derived from an EMBL/GenBank/DDBJ whole genome shotgun (WGS) entry which is preliminary data.</text>
</comment>
<name>A0A9P6AYV9_9AGAM</name>
<evidence type="ECO:0000256" key="1">
    <source>
        <dbReference type="SAM" id="MobiDB-lite"/>
    </source>
</evidence>
<dbReference type="Proteomes" id="UP000886523">
    <property type="component" value="Unassembled WGS sequence"/>
</dbReference>
<sequence length="518" mass="59401">MPLGQFLLLGSDNTVAAWTQSSLIAAKAAGKGPWLARHVREWTRAFIMDRNALPSNICGQWRVCALADEDLTSEIHLHLQSKGKFIAAIDVVRYLDTPEVKSHFGLTKTISLRTAQRWMKVMQYCWQKQPQGQYVNGHERADVIAYHQNVFLPFWDRIFPSLREWDSDGNEIVGKPMGQRTVIWTHNESTFYAHDQCKLHWVHNSETPKPLQKGEGASLMVSNFASADYGWLHSPDGSETARILFKAGKNHDGYFTNDDIMMQAAHAMDILDKYYPNKNHVLVFDNATTHQKRPDDALSASKMPKMMPRPPRNFLVDATVRDAAGKAAMDSSRNMMKEKRQMRNGKLPDGMETILEEHRIDTQGLNAQCQKFKCQDHVLPSNSRPCCCRKALFEQSDFANQKSQLEELGDQRGYGINFYPCFHCECNFIENNWGYTKHVYRQYPESSSEKDLEQNVIRALESVPVISMRQFFMCSLRFMDAYRKGLNGVQAAWANKKYRGHRVLPDTLMADLDKEMSV</sequence>